<dbReference type="SUPFAM" id="SSF53474">
    <property type="entry name" value="alpha/beta-Hydrolases"/>
    <property type="match status" value="1"/>
</dbReference>
<dbReference type="GO" id="GO:0016747">
    <property type="term" value="F:acyltransferase activity, transferring groups other than amino-acyl groups"/>
    <property type="evidence" value="ECO:0007669"/>
    <property type="project" value="TreeGrafter"/>
</dbReference>
<keyword evidence="3" id="KW-1185">Reference proteome</keyword>
<reference evidence="2" key="2">
    <citation type="submission" date="2023-01" db="EMBL/GenBank/DDBJ databases">
        <authorList>
            <person name="Petersen C."/>
        </authorList>
    </citation>
    <scope>NUCLEOTIDE SEQUENCE</scope>
    <source>
        <strain evidence="2">IBT 17514</strain>
    </source>
</reference>
<dbReference type="AlphaFoldDB" id="A0AAD6HGZ4"/>
<comment type="caution">
    <text evidence="2">The sequence shown here is derived from an EMBL/GenBank/DDBJ whole genome shotgun (WGS) entry which is preliminary data.</text>
</comment>
<dbReference type="Pfam" id="PF00756">
    <property type="entry name" value="Esterase"/>
    <property type="match status" value="1"/>
</dbReference>
<reference evidence="2" key="1">
    <citation type="journal article" date="2023" name="IMA Fungus">
        <title>Comparative genomic study of the Penicillium genus elucidates a diverse pangenome and 15 lateral gene transfer events.</title>
        <authorList>
            <person name="Petersen C."/>
            <person name="Sorensen T."/>
            <person name="Nielsen M.R."/>
            <person name="Sondergaard T.E."/>
            <person name="Sorensen J.L."/>
            <person name="Fitzpatrick D.A."/>
            <person name="Frisvad J.C."/>
            <person name="Nielsen K.L."/>
        </authorList>
    </citation>
    <scope>NUCLEOTIDE SEQUENCE</scope>
    <source>
        <strain evidence="2">IBT 17514</strain>
    </source>
</reference>
<proteinExistence type="predicted"/>
<dbReference type="PANTHER" id="PTHR48098">
    <property type="entry name" value="ENTEROCHELIN ESTERASE-RELATED"/>
    <property type="match status" value="1"/>
</dbReference>
<name>A0AAD6HGZ4_9EURO</name>
<dbReference type="PANTHER" id="PTHR48098:SF1">
    <property type="entry name" value="DIACYLGLYCEROL ACYLTRANSFERASE_MYCOLYLTRANSFERASE AG85A"/>
    <property type="match status" value="1"/>
</dbReference>
<evidence type="ECO:0000313" key="3">
    <source>
        <dbReference type="Proteomes" id="UP001215712"/>
    </source>
</evidence>
<dbReference type="GO" id="GO:0017000">
    <property type="term" value="P:antibiotic biosynthetic process"/>
    <property type="evidence" value="ECO:0007669"/>
    <property type="project" value="UniProtKB-ARBA"/>
</dbReference>
<protein>
    <submittedName>
        <fullName evidence="2">Uncharacterized protein</fullName>
    </submittedName>
</protein>
<evidence type="ECO:0000256" key="1">
    <source>
        <dbReference type="SAM" id="SignalP"/>
    </source>
</evidence>
<dbReference type="InterPro" id="IPR029058">
    <property type="entry name" value="AB_hydrolase_fold"/>
</dbReference>
<accession>A0AAD6HGZ4</accession>
<sequence>MASRILSIASLFASVALGAVTVTRTDQGPTGYEVTITYQNTSVDSVTIASLPHLTDQYSTSFWSWSDFDLNEYKPGDFPRDPQDGSYYEMNKTGPGEFTWTRPFFSGTFQYSFLLDCAHPSLCNTTTGQEITDPTNPPFETVPGSELVSTFQVPYHHDFQYYPDQNINQDYALPYGNNASKGTIKIETYRSPGSISPSPGIHDYVVYLPVGYNANDTSKKYPLLYLSHGGNGAAGDWQNQAYVSNMLDRLIGDGHMEPTVVVMPTWYGIIANTTNPDALYLRNYPDSATIASLYSKYLFPHIESTYRVSNDSSGRAFAGLSQGSFLTYEFYINYTPYFGYFGIMSGGPATNSENDPPALSGYVNASMAAANPDLLTRGLFLSYGQYDVLFTDTRRLQEALDDIGAVYVTRFLPWGFHFWNTWQDAFWHMGRMALWKPIPFTKSTGHGK</sequence>
<dbReference type="Gene3D" id="3.40.50.1820">
    <property type="entry name" value="alpha/beta hydrolase"/>
    <property type="match status" value="1"/>
</dbReference>
<feature type="signal peptide" evidence="1">
    <location>
        <begin position="1"/>
        <end position="18"/>
    </location>
</feature>
<dbReference type="EMBL" id="JAQJAN010000012">
    <property type="protein sequence ID" value="KAJ5716431.1"/>
    <property type="molecule type" value="Genomic_DNA"/>
</dbReference>
<gene>
    <name evidence="2" type="ORF">N7493_008342</name>
</gene>
<evidence type="ECO:0000313" key="2">
    <source>
        <dbReference type="EMBL" id="KAJ5716431.1"/>
    </source>
</evidence>
<dbReference type="InterPro" id="IPR000801">
    <property type="entry name" value="Esterase-like"/>
</dbReference>
<keyword evidence="1" id="KW-0732">Signal</keyword>
<dbReference type="GO" id="GO:0072330">
    <property type="term" value="P:monocarboxylic acid biosynthetic process"/>
    <property type="evidence" value="ECO:0007669"/>
    <property type="project" value="UniProtKB-ARBA"/>
</dbReference>
<dbReference type="Proteomes" id="UP001215712">
    <property type="component" value="Unassembled WGS sequence"/>
</dbReference>
<feature type="chain" id="PRO_5042036473" evidence="1">
    <location>
        <begin position="19"/>
        <end position="448"/>
    </location>
</feature>
<dbReference type="InterPro" id="IPR050583">
    <property type="entry name" value="Mycobacterial_A85_antigen"/>
</dbReference>
<organism evidence="2 3">
    <name type="scientific">Penicillium malachiteum</name>
    <dbReference type="NCBI Taxonomy" id="1324776"/>
    <lineage>
        <taxon>Eukaryota</taxon>
        <taxon>Fungi</taxon>
        <taxon>Dikarya</taxon>
        <taxon>Ascomycota</taxon>
        <taxon>Pezizomycotina</taxon>
        <taxon>Eurotiomycetes</taxon>
        <taxon>Eurotiomycetidae</taxon>
        <taxon>Eurotiales</taxon>
        <taxon>Aspergillaceae</taxon>
        <taxon>Penicillium</taxon>
    </lineage>
</organism>